<evidence type="ECO:0000313" key="1">
    <source>
        <dbReference type="EMBL" id="QWF71901.1"/>
    </source>
</evidence>
<dbReference type="RefSeq" id="WP_215583708.1">
    <property type="nucleotide sequence ID" value="NZ_CP073754.1"/>
</dbReference>
<name>A0A975RB44_9GAMM</name>
<dbReference type="KEGG" id="mpad:KEF85_05435"/>
<dbReference type="InterPro" id="IPR027417">
    <property type="entry name" value="P-loop_NTPase"/>
</dbReference>
<proteinExistence type="predicted"/>
<gene>
    <name evidence="1" type="ORF">KEF85_05435</name>
</gene>
<protein>
    <submittedName>
        <fullName evidence="1">Uncharacterized protein</fullName>
    </submittedName>
</protein>
<dbReference type="Proteomes" id="UP000676649">
    <property type="component" value="Chromosome"/>
</dbReference>
<reference evidence="1" key="1">
    <citation type="submission" date="2021-04" db="EMBL/GenBank/DDBJ databases">
        <title>Draft genome sequence data of methanotrophic Methylovulum sp. strain S1L and Methylomonas sp. strain S2AM isolated from boreal lake water columns.</title>
        <authorList>
            <person name="Rissanen A.J."/>
            <person name="Mangayil R."/>
            <person name="Svenning M.M."/>
            <person name="Khanongnuch R."/>
        </authorList>
    </citation>
    <scope>NUCLEOTIDE SEQUENCE</scope>
    <source>
        <strain evidence="1">S2AM</strain>
    </source>
</reference>
<dbReference type="EMBL" id="CP073754">
    <property type="protein sequence ID" value="QWF71901.1"/>
    <property type="molecule type" value="Genomic_DNA"/>
</dbReference>
<dbReference type="SUPFAM" id="SSF52540">
    <property type="entry name" value="P-loop containing nucleoside triphosphate hydrolases"/>
    <property type="match status" value="1"/>
</dbReference>
<evidence type="ECO:0000313" key="2">
    <source>
        <dbReference type="Proteomes" id="UP000676649"/>
    </source>
</evidence>
<dbReference type="Gene3D" id="3.40.50.300">
    <property type="entry name" value="P-loop containing nucleotide triphosphate hydrolases"/>
    <property type="match status" value="1"/>
</dbReference>
<sequence length="85" mass="9504">MKTKVIDFSVINKLLYAIRSKRDVCDITSISLANQNDSDIVAIPEYQLVIDAVKRQDTAVFVTGRAGTGKSTLIRFLTQNFRLPT</sequence>
<dbReference type="AlphaFoldDB" id="A0A975RB44"/>
<accession>A0A975RB44</accession>
<keyword evidence="2" id="KW-1185">Reference proteome</keyword>
<organism evidence="1 2">
    <name type="scientific">Methylomonas paludis</name>
    <dbReference type="NCBI Taxonomy" id="1173101"/>
    <lineage>
        <taxon>Bacteria</taxon>
        <taxon>Pseudomonadati</taxon>
        <taxon>Pseudomonadota</taxon>
        <taxon>Gammaproteobacteria</taxon>
        <taxon>Methylococcales</taxon>
        <taxon>Methylococcaceae</taxon>
        <taxon>Methylomonas</taxon>
    </lineage>
</organism>